<dbReference type="Pfam" id="PF02738">
    <property type="entry name" value="MoCoBD_1"/>
    <property type="match status" value="1"/>
</dbReference>
<dbReference type="GO" id="GO:0005506">
    <property type="term" value="F:iron ion binding"/>
    <property type="evidence" value="ECO:0007669"/>
    <property type="project" value="InterPro"/>
</dbReference>
<sequence length="792" mass="83319">MPGSLLGTEVRRVEDPELLRGEGSYVDNLAIEGVLHLAFVRSPFAHAEITGIDVSEAEKADGVVAVYTAADLGLPPVRQFMEVNRDCVRPPLAEGRVRFVGDPVAVVVAETRAAAADATELVDVDYEPLDAVVDPESAVAPDAPLQFPELGSNIAAGERDEIGAGVLDGADVVVRARIENQRVAVVPLEGNAIAVVPGGPGDEHDLTIHVSTQAPHALWVAAAKTFGLDRERVRVVAPHVGGAFGGKFGLIAEYEVAVGVARRLDRPVKWVETRSENLQSMPHSRAQVQYAELGLTADGEITGLHCRVIGDCGAYAGFGGGFALGPTRTMSQGVYRIPRISFGAIAALTNTTPTGAFRGAGRPEAAAMLERLMDLAAAELGMDPVELRRRNFLRPDEFPYTTVVGATYDSGDYDLPLREALRLAGYEDLREEQARRIEAGEQVLLGIGVSTYVEITGGGGGGEYASVEMSPEGRATIKVGTSGHGQGHPTSFAMLLSDKLGIPLESVDFVQSDTARIPRGGGTGGSRSLQVGGSAVREAGELLLRKAKELAASRLEADVADVELTADGRLGVAGVPTASLSWAELATAAAEDGERLEANTDFTPGGATFPFGAHVSVVEVDTETGFVRPLRHIAVDDCGRVLNPLIVRGQQQGGAAQGISQALWEQVTYDEDGNPVTGTLADYLVPSAVEIPALETANTETETPHNPLGAKGIGESATIGSTPAVQNAVVDALKHLGVRHVDMPLTPQRVWRAVRDARAGTLPSPWREPPQAFDTLPVRAEGPNPHADEAAV</sequence>
<dbReference type="PANTHER" id="PTHR11908">
    <property type="entry name" value="XANTHINE DEHYDROGENASE"/>
    <property type="match status" value="1"/>
</dbReference>
<dbReference type="SMART" id="SM01008">
    <property type="entry name" value="Ald_Xan_dh_C"/>
    <property type="match status" value="1"/>
</dbReference>
<dbReference type="Gene3D" id="3.30.365.10">
    <property type="entry name" value="Aldehyde oxidase/xanthine dehydrogenase, molybdopterin binding domain"/>
    <property type="match status" value="4"/>
</dbReference>
<dbReference type="Gene3D" id="3.90.1170.50">
    <property type="entry name" value="Aldehyde oxidase/xanthine dehydrogenase, a/b hammerhead"/>
    <property type="match status" value="1"/>
</dbReference>
<protein>
    <submittedName>
        <fullName evidence="3">Carbon monoxide dehydrogenase</fullName>
    </submittedName>
</protein>
<dbReference type="AlphaFoldDB" id="A0A2V4B904"/>
<dbReference type="Proteomes" id="UP000249915">
    <property type="component" value="Unassembled WGS sequence"/>
</dbReference>
<dbReference type="GO" id="GO:0016491">
    <property type="term" value="F:oxidoreductase activity"/>
    <property type="evidence" value="ECO:0007669"/>
    <property type="project" value="UniProtKB-KW"/>
</dbReference>
<name>A0A2V4B904_9PSEU</name>
<evidence type="ECO:0000313" key="3">
    <source>
        <dbReference type="EMBL" id="PXY31012.1"/>
    </source>
</evidence>
<organism evidence="3 4">
    <name type="scientific">Prauserella muralis</name>
    <dbReference type="NCBI Taxonomy" id="588067"/>
    <lineage>
        <taxon>Bacteria</taxon>
        <taxon>Bacillati</taxon>
        <taxon>Actinomycetota</taxon>
        <taxon>Actinomycetes</taxon>
        <taxon>Pseudonocardiales</taxon>
        <taxon>Pseudonocardiaceae</taxon>
        <taxon>Prauserella</taxon>
    </lineage>
</organism>
<dbReference type="Pfam" id="PF01315">
    <property type="entry name" value="Ald_Xan_dh_C"/>
    <property type="match status" value="1"/>
</dbReference>
<dbReference type="RefSeq" id="WP_112279039.1">
    <property type="nucleotide sequence ID" value="NZ_MASW01000001.1"/>
</dbReference>
<dbReference type="PANTHER" id="PTHR11908:SF132">
    <property type="entry name" value="ALDEHYDE OXIDASE 1-RELATED"/>
    <property type="match status" value="1"/>
</dbReference>
<dbReference type="InterPro" id="IPR016208">
    <property type="entry name" value="Ald_Oxase/xanthine_DH-like"/>
</dbReference>
<gene>
    <name evidence="3" type="ORF">BAY60_00870</name>
</gene>
<keyword evidence="2" id="KW-0560">Oxidoreductase</keyword>
<dbReference type="SUPFAM" id="SSF56003">
    <property type="entry name" value="Molybdenum cofactor-binding domain"/>
    <property type="match status" value="1"/>
</dbReference>
<dbReference type="Pfam" id="PF20256">
    <property type="entry name" value="MoCoBD_2"/>
    <property type="match status" value="1"/>
</dbReference>
<evidence type="ECO:0000256" key="2">
    <source>
        <dbReference type="ARBA" id="ARBA00023002"/>
    </source>
</evidence>
<keyword evidence="1" id="KW-0500">Molybdenum</keyword>
<dbReference type="OrthoDB" id="135295at2"/>
<comment type="caution">
    <text evidence="3">The sequence shown here is derived from an EMBL/GenBank/DDBJ whole genome shotgun (WGS) entry which is preliminary data.</text>
</comment>
<evidence type="ECO:0000313" key="4">
    <source>
        <dbReference type="Proteomes" id="UP000249915"/>
    </source>
</evidence>
<dbReference type="InterPro" id="IPR000674">
    <property type="entry name" value="Ald_Oxase/Xan_DH_a/b"/>
</dbReference>
<dbReference type="EMBL" id="MASW01000001">
    <property type="protein sequence ID" value="PXY31012.1"/>
    <property type="molecule type" value="Genomic_DNA"/>
</dbReference>
<evidence type="ECO:0000256" key="1">
    <source>
        <dbReference type="ARBA" id="ARBA00022505"/>
    </source>
</evidence>
<accession>A0A2V4B904</accession>
<reference evidence="3 4" key="1">
    <citation type="submission" date="2016-07" db="EMBL/GenBank/DDBJ databases">
        <title>Draft genome sequence of Prauserella muralis DSM 45305, isolated from a mould-covered wall in an indoor environment.</title>
        <authorList>
            <person name="Ruckert C."/>
            <person name="Albersmeier A."/>
            <person name="Jiang C.-L."/>
            <person name="Jiang Y."/>
            <person name="Kalinowski J."/>
            <person name="Schneider O."/>
            <person name="Winkler A."/>
            <person name="Zotchev S.B."/>
        </authorList>
    </citation>
    <scope>NUCLEOTIDE SEQUENCE [LARGE SCALE GENOMIC DNA]</scope>
    <source>
        <strain evidence="3 4">DSM 45305</strain>
    </source>
</reference>
<dbReference type="InterPro" id="IPR037165">
    <property type="entry name" value="AldOxase/xan_DH_Mopterin-bd_sf"/>
</dbReference>
<dbReference type="InterPro" id="IPR046867">
    <property type="entry name" value="AldOxase/xan_DH_MoCoBD2"/>
</dbReference>
<proteinExistence type="predicted"/>
<keyword evidence="4" id="KW-1185">Reference proteome</keyword>
<dbReference type="InterPro" id="IPR008274">
    <property type="entry name" value="AldOxase/xan_DH_MoCoBD1"/>
</dbReference>
<dbReference type="SUPFAM" id="SSF54665">
    <property type="entry name" value="CO dehydrogenase molybdoprotein N-domain-like"/>
    <property type="match status" value="1"/>
</dbReference>
<dbReference type="InterPro" id="IPR036856">
    <property type="entry name" value="Ald_Oxase/Xan_DH_a/b_sf"/>
</dbReference>